<dbReference type="GO" id="GO:0016020">
    <property type="term" value="C:membrane"/>
    <property type="evidence" value="ECO:0007669"/>
    <property type="project" value="TreeGrafter"/>
</dbReference>
<dbReference type="InterPro" id="IPR029058">
    <property type="entry name" value="AB_hydrolase_fold"/>
</dbReference>
<sequence>MNAQTGQIGDHAMQRMTGRAQETILASVGAHSPVLADSLVHHAFGKIIGQTTLGYGERELETIAMLGAMGGCESQLRTHLGFALDCGLAPEEIIASVEQVSVYAGYPRALTMLRIAREVMQDKGAELLVAKAFSQRDHDTCLFDSGGGKPAMILLHALGLDWRMWSRVIPRLTPHFRVIAYDLRGFGGAAFAPPVRDLAHYAQDVAELMDRLALPSARIVGLSLGGSIALDLALQQPERVRDLTVIAATAWSFPAFEERARAAEAEGMEAQVIPSLARWFRAGDLAANDWSVRYARNCVRRSNFTDWSAAWRALAGISLDDRLDGIAVPMRIIAGECDQSTPPALMNRLADGAPRTFEVIGDAPHMVALTHPEDLGAAILKPAGSEHGQNRRADRGTERIAGNQQASRRDGDIQFAADLQKQAHNDKFRDADPEGPDRQSVERQWHSKSRSSFSLFPER</sequence>
<evidence type="ECO:0000259" key="4">
    <source>
        <dbReference type="Pfam" id="PF02627"/>
    </source>
</evidence>
<proteinExistence type="predicted"/>
<accession>A0A644V441</accession>
<dbReference type="Pfam" id="PF02627">
    <property type="entry name" value="CMD"/>
    <property type="match status" value="1"/>
</dbReference>
<comment type="caution">
    <text evidence="5">The sequence shown here is derived from an EMBL/GenBank/DDBJ whole genome shotgun (WGS) entry which is preliminary data.</text>
</comment>
<dbReference type="SUPFAM" id="SSF69118">
    <property type="entry name" value="AhpD-like"/>
    <property type="match status" value="1"/>
</dbReference>
<dbReference type="GO" id="GO:0051920">
    <property type="term" value="F:peroxiredoxin activity"/>
    <property type="evidence" value="ECO:0007669"/>
    <property type="project" value="InterPro"/>
</dbReference>
<evidence type="ECO:0000259" key="3">
    <source>
        <dbReference type="Pfam" id="PF00561"/>
    </source>
</evidence>
<feature type="domain" description="AB hydrolase-1" evidence="3">
    <location>
        <begin position="150"/>
        <end position="372"/>
    </location>
</feature>
<dbReference type="Gene3D" id="1.20.1290.10">
    <property type="entry name" value="AhpD-like"/>
    <property type="match status" value="1"/>
</dbReference>
<feature type="compositionally biased region" description="Basic and acidic residues" evidence="2">
    <location>
        <begin position="421"/>
        <end position="445"/>
    </location>
</feature>
<evidence type="ECO:0000313" key="5">
    <source>
        <dbReference type="EMBL" id="MPL86109.1"/>
    </source>
</evidence>
<name>A0A644V441_9ZZZZ</name>
<dbReference type="InterPro" id="IPR050266">
    <property type="entry name" value="AB_hydrolase_sf"/>
</dbReference>
<dbReference type="SUPFAM" id="SSF53474">
    <property type="entry name" value="alpha/beta-Hydrolases"/>
    <property type="match status" value="1"/>
</dbReference>
<dbReference type="EC" id="3.5.1.-" evidence="5"/>
<protein>
    <submittedName>
        <fullName evidence="5">Putative aminoacrylate hydrolase RutD</fullName>
        <ecNumber evidence="5">3.5.1.-</ecNumber>
    </submittedName>
</protein>
<feature type="region of interest" description="Disordered" evidence="2">
    <location>
        <begin position="381"/>
        <end position="459"/>
    </location>
</feature>
<feature type="domain" description="Carboxymuconolactone decarboxylase-like" evidence="4">
    <location>
        <begin position="35"/>
        <end position="118"/>
    </location>
</feature>
<keyword evidence="1 5" id="KW-0378">Hydrolase</keyword>
<feature type="compositionally biased region" description="Basic and acidic residues" evidence="2">
    <location>
        <begin position="388"/>
        <end position="398"/>
    </location>
</feature>
<dbReference type="PANTHER" id="PTHR43798:SF31">
    <property type="entry name" value="AB HYDROLASE SUPERFAMILY PROTEIN YCLE"/>
    <property type="match status" value="1"/>
</dbReference>
<dbReference type="InterPro" id="IPR029032">
    <property type="entry name" value="AhpD-like"/>
</dbReference>
<evidence type="ECO:0000256" key="1">
    <source>
        <dbReference type="ARBA" id="ARBA00022801"/>
    </source>
</evidence>
<organism evidence="5">
    <name type="scientific">bioreactor metagenome</name>
    <dbReference type="NCBI Taxonomy" id="1076179"/>
    <lineage>
        <taxon>unclassified sequences</taxon>
        <taxon>metagenomes</taxon>
        <taxon>ecological metagenomes</taxon>
    </lineage>
</organism>
<dbReference type="AlphaFoldDB" id="A0A644V441"/>
<dbReference type="PANTHER" id="PTHR43798">
    <property type="entry name" value="MONOACYLGLYCEROL LIPASE"/>
    <property type="match status" value="1"/>
</dbReference>
<dbReference type="Pfam" id="PF00561">
    <property type="entry name" value="Abhydrolase_1"/>
    <property type="match status" value="1"/>
</dbReference>
<dbReference type="InterPro" id="IPR000073">
    <property type="entry name" value="AB_hydrolase_1"/>
</dbReference>
<evidence type="ECO:0000256" key="2">
    <source>
        <dbReference type="SAM" id="MobiDB-lite"/>
    </source>
</evidence>
<dbReference type="GO" id="GO:0016787">
    <property type="term" value="F:hydrolase activity"/>
    <property type="evidence" value="ECO:0007669"/>
    <property type="project" value="UniProtKB-KW"/>
</dbReference>
<reference evidence="5" key="1">
    <citation type="submission" date="2019-08" db="EMBL/GenBank/DDBJ databases">
        <authorList>
            <person name="Kucharzyk K."/>
            <person name="Murdoch R.W."/>
            <person name="Higgins S."/>
            <person name="Loffler F."/>
        </authorList>
    </citation>
    <scope>NUCLEOTIDE SEQUENCE</scope>
</reference>
<dbReference type="EMBL" id="VSSQ01000216">
    <property type="protein sequence ID" value="MPL86109.1"/>
    <property type="molecule type" value="Genomic_DNA"/>
</dbReference>
<feature type="compositionally biased region" description="Polar residues" evidence="2">
    <location>
        <begin position="450"/>
        <end position="459"/>
    </location>
</feature>
<dbReference type="InterPro" id="IPR003779">
    <property type="entry name" value="CMD-like"/>
</dbReference>
<dbReference type="PRINTS" id="PR00111">
    <property type="entry name" value="ABHYDROLASE"/>
</dbReference>
<gene>
    <name evidence="5" type="primary">rutD_2</name>
    <name evidence="5" type="ORF">SDC9_32085</name>
</gene>
<dbReference type="Gene3D" id="3.40.50.1820">
    <property type="entry name" value="alpha/beta hydrolase"/>
    <property type="match status" value="1"/>
</dbReference>